<accession>A0A6T7F8Q6</accession>
<reference evidence="2" key="1">
    <citation type="submission" date="2021-01" db="EMBL/GenBank/DDBJ databases">
        <authorList>
            <person name="Corre E."/>
            <person name="Pelletier E."/>
            <person name="Niang G."/>
            <person name="Scheremetjew M."/>
            <person name="Finn R."/>
            <person name="Kale V."/>
            <person name="Holt S."/>
            <person name="Cochrane G."/>
            <person name="Meng A."/>
            <person name="Brown T."/>
            <person name="Cohen L."/>
        </authorList>
    </citation>
    <scope>NUCLEOTIDE SEQUENCE</scope>
    <source>
        <strain evidence="2">PLY182g</strain>
    </source>
</reference>
<feature type="region of interest" description="Disordered" evidence="1">
    <location>
        <begin position="120"/>
        <end position="171"/>
    </location>
</feature>
<evidence type="ECO:0000313" key="2">
    <source>
        <dbReference type="EMBL" id="CAD8605126.1"/>
    </source>
</evidence>
<name>A0A6T7F8Q6_9EUKA</name>
<dbReference type="AlphaFoldDB" id="A0A6T7F8Q6"/>
<gene>
    <name evidence="2" type="ORF">CPEL01642_LOCUS8461</name>
    <name evidence="3" type="ORF">CPEL01642_LOCUS8462</name>
</gene>
<dbReference type="EMBL" id="HBEY01017468">
    <property type="protein sequence ID" value="CAD8605127.1"/>
    <property type="molecule type" value="Transcribed_RNA"/>
</dbReference>
<evidence type="ECO:0000313" key="3">
    <source>
        <dbReference type="EMBL" id="CAD8605127.1"/>
    </source>
</evidence>
<feature type="compositionally biased region" description="Basic and acidic residues" evidence="1">
    <location>
        <begin position="123"/>
        <end position="143"/>
    </location>
</feature>
<evidence type="ECO:0000256" key="1">
    <source>
        <dbReference type="SAM" id="MobiDB-lite"/>
    </source>
</evidence>
<proteinExistence type="predicted"/>
<protein>
    <submittedName>
        <fullName evidence="2">Uncharacterized protein</fullName>
    </submittedName>
</protein>
<dbReference type="EMBL" id="HBEY01017467">
    <property type="protein sequence ID" value="CAD8605126.1"/>
    <property type="molecule type" value="Transcribed_RNA"/>
</dbReference>
<organism evidence="2">
    <name type="scientific">Coccolithus braarudii</name>
    <dbReference type="NCBI Taxonomy" id="221442"/>
    <lineage>
        <taxon>Eukaryota</taxon>
        <taxon>Haptista</taxon>
        <taxon>Haptophyta</taxon>
        <taxon>Prymnesiophyceae</taxon>
        <taxon>Coccolithales</taxon>
        <taxon>Coccolithaceae</taxon>
        <taxon>Coccolithus</taxon>
    </lineage>
</organism>
<sequence>MRFSRAPPAAATIHSAGPGSVAADMCKPAKVSQRAARKAAAACLARQRHKTFVNGLHDQSESLKARVTLMKQRKHDMFGACAVTMLERMGEKLDESQMLQLHRWLMRSPKLAASLSAAAASKASDEKARDAAAVRDAQREEQRPTSPEPSAAASGATTPEPKVPSAVSSATNSIALDEELSKQAFVAEAMATMQSDDEEDDDPDMVPEHEEWLGPMLHALELQETWGDGLPALLQHLSTSRQPSLQVWHQLKLEVESSNDAPATWTNLALLEEDFVLMNHEHLHRHSALRLVH</sequence>